<gene>
    <name evidence="2" type="ORF">CTOB1V02_LOCUS6812</name>
</gene>
<feature type="compositionally biased region" description="Polar residues" evidence="1">
    <location>
        <begin position="722"/>
        <end position="738"/>
    </location>
</feature>
<feature type="compositionally biased region" description="Basic and acidic residues" evidence="1">
    <location>
        <begin position="373"/>
        <end position="386"/>
    </location>
</feature>
<sequence length="2164" mass="239471">MDPSPNEDTARLPSGGSQISASQQVVKQSGTERSSNKTTDDLAETLWQETTAVHLRSCDSKEIQDHRPPLHIAHERYRYRPHAKEVNISKHTEAGIEISTQKHVRWSDAGFPNFMAYRERKPETLLHERPAQSILRSKCSNLQPNEGSIELESPGFNTTTKKNERHKYYLSQRNVVQSSQTPLQFSDSFKEEDLQDFPRGPSIEQQDSIKQQSKGCEVSPRRSPPYIKLRLQPGERQFATKIAENSRDDEDVAKPTMGPKPDCLWAKNKLPQLLKSVVPTPARGTQGFDILRNATEPRKVSQDKESVSCQYQTSGNREFSCKTLPCRISRERFFPKDYWMGQSLKKADQVQELKMIKEERPPKPHSTIQRTSTECRRHNENDEARVETGTSEETKPFLGKQTSSTCCSCISEPQYSNISNCIQPVTLAAQGNCPDMSFVCVRDRSYRPLSPFDPQVKFTCQPRQRYSSQLPRYPPVSDDKEVQTGIQQCSCTCQTCRNSLRVRSVTRSSTACQTTSQLSLRKPAMSTVGTSTTCDYTTRSSPPQKWTNLLTSDSRVSVATGTSPCPSGRLCLPSPGLKAMCRALQQCGSQSSQTYYDSNCDVDQPNPCGQQSANLCTPTTTTYCCHPASQFAKPQRSSSLLQLLLNLLPGSGSRTYCTTVSTSTTGLLCPNDVGGIDPSTQNVIRVRPAAVYPGKKPNCGTAQSRDDRRIFIEGQLECPGTPATSVSGKFNRSVSTSPIHDLRSPQPRRQRANQTTSPDDFLECADHKGRESSRWFWPFGRGGSEAGLSLGQSQSMYNIPLRDPMQNVGFSYERRIENLKIPPEEISLAMRGKSLSSSAILVSFASNSAVKNRTGTTVAAFNSFTRHTQRPDYRGRVQASAAECQTALTPRVVKELELEKLSPSSLTALLHYIQTKSKRHVDQPQTMDTKLFECSSASENPVLTLSVGSKEKPDPKIQLFAFNVKKRSIQQSQDVTTENGSQDILCKELSLSNDNVTTVLKAKKKQCKRCGKRDSSKTSKGKRRARSRDCVSVFWQRPTPLPNDEGGTTNQFNGRTASGGSSEESNTNRTPLMRKGRICVGYDVETEPPSERDRERRHRRSSGHKVTFTPIPVRQDRDDEHYRLHRSRSDTSPRRYSHRERSPGAQRVPSDHAVRSGQAKMDIVTETPDPTLLPKEARSMGKRGSVSPGSLPAQQNPLSMYHYTACPCGCVPKDGLCPPHCQPMPHMPLCPPGCRPKSKPCPEGCEECEEETTSCCGSSTKSGKPKCPPYDHQHMMQYPYNCNSMPPVVGGVPSTPVPVGCQPLLRPPDSQSQGSTNVQVQPVMCQPRYIQPVICLPPKKKGPPSGGLAACCGAQSDEVEWEGAVQSSDRTEIYDRALSINACCEDYCAREVQQGKKDGAFPPSRCGPDPYWVRKYWLDSYPRREGMIPGCQSASAFQPFLRPEDELLYRQQQLACLGSGVTPPMYSSPLSPSSRMISSASNIPFQPNCVGLDTRATLLNSADWPKRSYDLNFGLDCTSGSLPSPRQLYSVPMESDLLEAEIRMQCRALCQEIRSMCQTTPTPLASLMNLDDCGQRRSDSQVVCTPQADGSVRCCCVSGARCQCGNVGGIATPNIRTSQSRTECRTCSRRSLLGNNISSTKCNVDVQCDIPLQTLTVTPRPSSCTTIPGISSFLRSSSPCTAPSVFPSTIPPPPSPYRTGYPLCPPNTIGPSRVPNTTCTTSTQCVSTSTGMNRGIDIGTQDSCENGTIDYGSCVGGPDRMLLELKMPTSRSYRYRDLLNMNRVACVGGANKEETIFEFKTKKSRHRETFKKGNTSLNTASDLSPLSVSEYQEETLHTLLPPPDRRASEALRLKPEKGSINVSKQATSDNSRQRGGGIDDSIKTEKNGRRARHGITLSNTRHSSMFLIRNEGTRSSSWLQSPRSRMLRRDTSKDGGGDSVYPLRCHHLLPDKKCTVRSFRINRFRDCSRSLLKSTTRVENFKRSVGSRSKSSVRGETYGARSNCFAKVSKFHHMLRFQSQSPPAQATLSPKFMMTPESTNIQKPTICSKKLTSAIRSGRVLCSSCNGYQTTTARPTGALECPFCPSGPDHSSNDHAGNVSTGPFGKVDERLKQLLDKLEFRNMVLQQSSSNGRTRVLSSSPITLESTDDDCALRGGFCQMLVLR</sequence>
<feature type="compositionally biased region" description="Basic and acidic residues" evidence="1">
    <location>
        <begin position="1114"/>
        <end position="1133"/>
    </location>
</feature>
<feature type="compositionally biased region" description="Polar residues" evidence="1">
    <location>
        <begin position="1860"/>
        <end position="1870"/>
    </location>
</feature>
<feature type="region of interest" description="Disordered" evidence="1">
    <location>
        <begin position="192"/>
        <end position="226"/>
    </location>
</feature>
<feature type="region of interest" description="Disordered" evidence="1">
    <location>
        <begin position="359"/>
        <end position="397"/>
    </location>
</feature>
<feature type="region of interest" description="Disordered" evidence="1">
    <location>
        <begin position="1"/>
        <end position="42"/>
    </location>
</feature>
<proteinExistence type="predicted"/>
<feature type="compositionally biased region" description="Polar residues" evidence="1">
    <location>
        <begin position="203"/>
        <end position="214"/>
    </location>
</feature>
<feature type="region of interest" description="Disordered" evidence="1">
    <location>
        <begin position="1852"/>
        <end position="1891"/>
    </location>
</feature>
<dbReference type="EMBL" id="OB661770">
    <property type="protein sequence ID" value="CAD7228934.1"/>
    <property type="molecule type" value="Genomic_DNA"/>
</dbReference>
<evidence type="ECO:0000256" key="1">
    <source>
        <dbReference type="SAM" id="MobiDB-lite"/>
    </source>
</evidence>
<name>A0A7R8WC66_9CRUS</name>
<evidence type="ECO:0000313" key="2">
    <source>
        <dbReference type="EMBL" id="CAD7228934.1"/>
    </source>
</evidence>
<protein>
    <submittedName>
        <fullName evidence="2">Uncharacterized protein</fullName>
    </submittedName>
</protein>
<accession>A0A7R8WC66</accession>
<reference evidence="2" key="1">
    <citation type="submission" date="2020-11" db="EMBL/GenBank/DDBJ databases">
        <authorList>
            <person name="Tran Van P."/>
        </authorList>
    </citation>
    <scope>NUCLEOTIDE SEQUENCE</scope>
</reference>
<organism evidence="2">
    <name type="scientific">Cyprideis torosa</name>
    <dbReference type="NCBI Taxonomy" id="163714"/>
    <lineage>
        <taxon>Eukaryota</taxon>
        <taxon>Metazoa</taxon>
        <taxon>Ecdysozoa</taxon>
        <taxon>Arthropoda</taxon>
        <taxon>Crustacea</taxon>
        <taxon>Oligostraca</taxon>
        <taxon>Ostracoda</taxon>
        <taxon>Podocopa</taxon>
        <taxon>Podocopida</taxon>
        <taxon>Cytherocopina</taxon>
        <taxon>Cytheroidea</taxon>
        <taxon>Cytherideidae</taxon>
        <taxon>Cyprideis</taxon>
    </lineage>
</organism>
<feature type="region of interest" description="Disordered" evidence="1">
    <location>
        <begin position="722"/>
        <end position="760"/>
    </location>
</feature>
<feature type="compositionally biased region" description="Polar residues" evidence="1">
    <location>
        <begin position="15"/>
        <end position="33"/>
    </location>
</feature>
<feature type="region of interest" description="Disordered" evidence="1">
    <location>
        <begin position="1009"/>
        <end position="1160"/>
    </location>
</feature>
<feature type="compositionally biased region" description="Polar residues" evidence="1">
    <location>
        <begin position="1046"/>
        <end position="1070"/>
    </location>
</feature>